<feature type="transmembrane region" description="Helical" evidence="6">
    <location>
        <begin position="99"/>
        <end position="126"/>
    </location>
</feature>
<dbReference type="AlphaFoldDB" id="A0A7S4SDY4"/>
<feature type="transmembrane region" description="Helical" evidence="6">
    <location>
        <begin position="239"/>
        <end position="259"/>
    </location>
</feature>
<dbReference type="InterPro" id="IPR037185">
    <property type="entry name" value="EmrE-like"/>
</dbReference>
<dbReference type="NCBIfam" id="TIGR00803">
    <property type="entry name" value="nst"/>
    <property type="match status" value="1"/>
</dbReference>
<feature type="transmembrane region" description="Helical" evidence="6">
    <location>
        <begin position="271"/>
        <end position="291"/>
    </location>
</feature>
<keyword evidence="4 6" id="KW-0472">Membrane</keyword>
<feature type="compositionally biased region" description="Basic and acidic residues" evidence="5">
    <location>
        <begin position="35"/>
        <end position="47"/>
    </location>
</feature>
<evidence type="ECO:0000256" key="1">
    <source>
        <dbReference type="ARBA" id="ARBA00004141"/>
    </source>
</evidence>
<feature type="transmembrane region" description="Helical" evidence="6">
    <location>
        <begin position="68"/>
        <end position="87"/>
    </location>
</feature>
<name>A0A7S4SDY4_9STRA</name>
<feature type="region of interest" description="Disordered" evidence="5">
    <location>
        <begin position="15"/>
        <end position="47"/>
    </location>
</feature>
<dbReference type="GO" id="GO:0000139">
    <property type="term" value="C:Golgi membrane"/>
    <property type="evidence" value="ECO:0007669"/>
    <property type="project" value="InterPro"/>
</dbReference>
<organism evidence="7">
    <name type="scientific">Ditylum brightwellii</name>
    <dbReference type="NCBI Taxonomy" id="49249"/>
    <lineage>
        <taxon>Eukaryota</taxon>
        <taxon>Sar</taxon>
        <taxon>Stramenopiles</taxon>
        <taxon>Ochrophyta</taxon>
        <taxon>Bacillariophyta</taxon>
        <taxon>Mediophyceae</taxon>
        <taxon>Lithodesmiophycidae</taxon>
        <taxon>Lithodesmiales</taxon>
        <taxon>Lithodesmiaceae</taxon>
        <taxon>Ditylum</taxon>
    </lineage>
</organism>
<dbReference type="Pfam" id="PF04142">
    <property type="entry name" value="Nuc_sug_transp"/>
    <property type="match status" value="1"/>
</dbReference>
<keyword evidence="2 6" id="KW-0812">Transmembrane</keyword>
<evidence type="ECO:0000256" key="3">
    <source>
        <dbReference type="ARBA" id="ARBA00022989"/>
    </source>
</evidence>
<dbReference type="SUPFAM" id="SSF103481">
    <property type="entry name" value="Multidrug resistance efflux transporter EmrE"/>
    <property type="match status" value="1"/>
</dbReference>
<evidence type="ECO:0000256" key="2">
    <source>
        <dbReference type="ARBA" id="ARBA00022692"/>
    </source>
</evidence>
<keyword evidence="3 6" id="KW-1133">Transmembrane helix</keyword>
<feature type="transmembrane region" description="Helical" evidence="6">
    <location>
        <begin position="361"/>
        <end position="379"/>
    </location>
</feature>
<proteinExistence type="predicted"/>
<reference evidence="7" key="1">
    <citation type="submission" date="2021-01" db="EMBL/GenBank/DDBJ databases">
        <authorList>
            <person name="Corre E."/>
            <person name="Pelletier E."/>
            <person name="Niang G."/>
            <person name="Scheremetjew M."/>
            <person name="Finn R."/>
            <person name="Kale V."/>
            <person name="Holt S."/>
            <person name="Cochrane G."/>
            <person name="Meng A."/>
            <person name="Brown T."/>
            <person name="Cohen L."/>
        </authorList>
    </citation>
    <scope>NUCLEOTIDE SEQUENCE</scope>
    <source>
        <strain evidence="7">GSO104</strain>
    </source>
</reference>
<dbReference type="InterPro" id="IPR007271">
    <property type="entry name" value="Nuc_sug_transpt"/>
</dbReference>
<sequence>MAAGDDIENGGLADLVRLSSSHSDRASKRRSASSKNRDTRGEKGKKDVAISNHSASELKKEENIIIKYGSLFLLVAQMVGLVLLMRYSRTRTSVDGEMYLASTAVFIMEVMKFIICIGVIFFSSGLSISSLSSELNTHIWMSPFEVLKLCVPSLLYAVQNNLLYIALTNLDAATYQVCYQLKILTTAIFSAILLKRTFSCTKWFSLIILTAGVAIVQTSGSSDKSSSSDANVSINQNRFVGTVAVLCAACTSGFSGVYFEKILKGSKTSLWIRNIQMGFSSIFISLIMVFLQDLAAVSTKGFFVGYSPLVWLVVTIQAAGGLIVAVVVKYADNVLKTFAASFSIIASCIVSSVLFDFQPNKMFLAGAALVVSSTVLYSWPDQGDRKTKRHILNKTPAAKVRKSSLVL</sequence>
<feature type="transmembrane region" description="Helical" evidence="6">
    <location>
        <begin position="303"/>
        <end position="328"/>
    </location>
</feature>
<gene>
    <name evidence="7" type="ORF">DBRI00130_LOCUS32873</name>
</gene>
<feature type="transmembrane region" description="Helical" evidence="6">
    <location>
        <begin position="201"/>
        <end position="219"/>
    </location>
</feature>
<evidence type="ECO:0000313" key="7">
    <source>
        <dbReference type="EMBL" id="CAE4641267.1"/>
    </source>
</evidence>
<dbReference type="GO" id="GO:0015165">
    <property type="term" value="F:pyrimidine nucleotide-sugar transmembrane transporter activity"/>
    <property type="evidence" value="ECO:0007669"/>
    <property type="project" value="InterPro"/>
</dbReference>
<protein>
    <recommendedName>
        <fullName evidence="8">UDP-N-acetylglucosamine transporter</fullName>
    </recommendedName>
</protein>
<dbReference type="PIRSF" id="PIRSF005799">
    <property type="entry name" value="UDP-gal_transpt"/>
    <property type="match status" value="1"/>
</dbReference>
<dbReference type="PANTHER" id="PTHR10231">
    <property type="entry name" value="NUCLEOTIDE-SUGAR TRANSMEMBRANE TRANSPORTER"/>
    <property type="match status" value="1"/>
</dbReference>
<accession>A0A7S4SDY4</accession>
<comment type="subcellular location">
    <subcellularLocation>
        <location evidence="1">Membrane</location>
        <topology evidence="1">Multi-pass membrane protein</topology>
    </subcellularLocation>
</comment>
<feature type="transmembrane region" description="Helical" evidence="6">
    <location>
        <begin position="173"/>
        <end position="194"/>
    </location>
</feature>
<evidence type="ECO:0000256" key="5">
    <source>
        <dbReference type="SAM" id="MobiDB-lite"/>
    </source>
</evidence>
<evidence type="ECO:0000256" key="4">
    <source>
        <dbReference type="ARBA" id="ARBA00023136"/>
    </source>
</evidence>
<dbReference type="EMBL" id="HBNS01042280">
    <property type="protein sequence ID" value="CAE4641267.1"/>
    <property type="molecule type" value="Transcribed_RNA"/>
</dbReference>
<evidence type="ECO:0008006" key="8">
    <source>
        <dbReference type="Google" id="ProtNLM"/>
    </source>
</evidence>
<evidence type="ECO:0000256" key="6">
    <source>
        <dbReference type="SAM" id="Phobius"/>
    </source>
</evidence>
<feature type="transmembrane region" description="Helical" evidence="6">
    <location>
        <begin position="335"/>
        <end position="355"/>
    </location>
</feature>